<dbReference type="InterPro" id="IPR043519">
    <property type="entry name" value="NT_sf"/>
</dbReference>
<dbReference type="PANTHER" id="PTHR21043:SF0">
    <property type="entry name" value="MITOCHONDRIAL ASSEMBLY OF RIBOSOMAL LARGE SUBUNIT PROTEIN 1"/>
    <property type="match status" value="1"/>
</dbReference>
<evidence type="ECO:0000256" key="2">
    <source>
        <dbReference type="HAMAP-Rule" id="MF_01477"/>
    </source>
</evidence>
<evidence type="ECO:0000313" key="4">
    <source>
        <dbReference type="EMBL" id="PEN05232.1"/>
    </source>
</evidence>
<dbReference type="Proteomes" id="UP000221024">
    <property type="component" value="Unassembled WGS sequence"/>
</dbReference>
<comment type="similarity">
    <text evidence="1 2">Belongs to the Iojap/RsfS family.</text>
</comment>
<dbReference type="RefSeq" id="WP_098063183.1">
    <property type="nucleotide sequence ID" value="NZ_PDEP01000015.1"/>
</dbReference>
<comment type="function">
    <text evidence="2">Functions as a ribosomal silencing factor. Interacts with ribosomal protein uL14 (rplN), blocking formation of intersubunit bridge B8. Prevents association of the 30S and 50S ribosomal subunits and the formation of functional ribosomes, thus repressing translation.</text>
</comment>
<organism evidence="4 5">
    <name type="scientific">Longimonas halophila</name>
    <dbReference type="NCBI Taxonomy" id="1469170"/>
    <lineage>
        <taxon>Bacteria</taxon>
        <taxon>Pseudomonadati</taxon>
        <taxon>Rhodothermota</taxon>
        <taxon>Rhodothermia</taxon>
        <taxon>Rhodothermales</taxon>
        <taxon>Salisaetaceae</taxon>
        <taxon>Longimonas</taxon>
    </lineage>
</organism>
<comment type="subcellular location">
    <subcellularLocation>
        <location evidence="2">Cytoplasm</location>
    </subcellularLocation>
</comment>
<dbReference type="NCBIfam" id="TIGR00090">
    <property type="entry name" value="rsfS_iojap_ybeB"/>
    <property type="match status" value="1"/>
</dbReference>
<proteinExistence type="inferred from homology"/>
<feature type="region of interest" description="Disordered" evidence="3">
    <location>
        <begin position="1"/>
        <end position="20"/>
    </location>
</feature>
<keyword evidence="2" id="KW-0963">Cytoplasm</keyword>
<dbReference type="PANTHER" id="PTHR21043">
    <property type="entry name" value="IOJAP SUPERFAMILY ORTHOLOG"/>
    <property type="match status" value="1"/>
</dbReference>
<dbReference type="GO" id="GO:0042256">
    <property type="term" value="P:cytosolic ribosome assembly"/>
    <property type="evidence" value="ECO:0007669"/>
    <property type="project" value="UniProtKB-UniRule"/>
</dbReference>
<reference evidence="4 5" key="1">
    <citation type="submission" date="2017-10" db="EMBL/GenBank/DDBJ databases">
        <title>Draft genome of Longimonas halophila.</title>
        <authorList>
            <person name="Goh K.M."/>
            <person name="Shamsir M.S."/>
            <person name="Lim S.W."/>
        </authorList>
    </citation>
    <scope>NUCLEOTIDE SEQUENCE [LARGE SCALE GENOMIC DNA]</scope>
    <source>
        <strain evidence="4 5">KCTC 42399</strain>
    </source>
</reference>
<evidence type="ECO:0000313" key="5">
    <source>
        <dbReference type="Proteomes" id="UP000221024"/>
    </source>
</evidence>
<gene>
    <name evidence="2 4" type="primary">rsfS</name>
    <name evidence="4" type="ORF">CRI93_13560</name>
</gene>
<comment type="subunit">
    <text evidence="2">Interacts with ribosomal protein uL14 (rplN).</text>
</comment>
<dbReference type="InterPro" id="IPR004394">
    <property type="entry name" value="Iojap/RsfS/C7orf30"/>
</dbReference>
<keyword evidence="2" id="KW-0810">Translation regulation</keyword>
<accession>A0A2H3NIL2</accession>
<dbReference type="GO" id="GO:0090071">
    <property type="term" value="P:negative regulation of ribosome biogenesis"/>
    <property type="evidence" value="ECO:0007669"/>
    <property type="project" value="UniProtKB-UniRule"/>
</dbReference>
<dbReference type="Gene3D" id="3.30.460.10">
    <property type="entry name" value="Beta Polymerase, domain 2"/>
    <property type="match status" value="1"/>
</dbReference>
<dbReference type="AlphaFoldDB" id="A0A2H3NIL2"/>
<keyword evidence="2" id="KW-0678">Repressor</keyword>
<dbReference type="SUPFAM" id="SSF81301">
    <property type="entry name" value="Nucleotidyltransferase"/>
    <property type="match status" value="1"/>
</dbReference>
<dbReference type="Pfam" id="PF02410">
    <property type="entry name" value="RsfS"/>
    <property type="match status" value="1"/>
</dbReference>
<sequence>MATPNTPPSPDAPTRRPPQNPGYALTAHAVDAMAEKKATDIVVLDLRSIAAMADFFVLGTGGSDVQIRAIANGVMDHIEETCGERPWQREGTEALEWVVLDYVDVVVHVFSEEKRAHYNIERLWGDADRADVPDDGDASDVELLQALSAAASGNA</sequence>
<dbReference type="GO" id="GO:0017148">
    <property type="term" value="P:negative regulation of translation"/>
    <property type="evidence" value="ECO:0007669"/>
    <property type="project" value="UniProtKB-UniRule"/>
</dbReference>
<dbReference type="OrthoDB" id="9793681at2"/>
<name>A0A2H3NIL2_9BACT</name>
<evidence type="ECO:0000256" key="1">
    <source>
        <dbReference type="ARBA" id="ARBA00010574"/>
    </source>
</evidence>
<keyword evidence="5" id="KW-1185">Reference proteome</keyword>
<protein>
    <recommendedName>
        <fullName evidence="2">Ribosomal silencing factor RsfS</fullName>
    </recommendedName>
</protein>
<dbReference type="GO" id="GO:0043023">
    <property type="term" value="F:ribosomal large subunit binding"/>
    <property type="evidence" value="ECO:0007669"/>
    <property type="project" value="TreeGrafter"/>
</dbReference>
<dbReference type="HAMAP" id="MF_01477">
    <property type="entry name" value="Iojap_RsfS"/>
    <property type="match status" value="1"/>
</dbReference>
<dbReference type="GO" id="GO:0005737">
    <property type="term" value="C:cytoplasm"/>
    <property type="evidence" value="ECO:0007669"/>
    <property type="project" value="UniProtKB-SubCell"/>
</dbReference>
<comment type="caution">
    <text evidence="4">The sequence shown here is derived from an EMBL/GenBank/DDBJ whole genome shotgun (WGS) entry which is preliminary data.</text>
</comment>
<dbReference type="EMBL" id="PDEP01000015">
    <property type="protein sequence ID" value="PEN05232.1"/>
    <property type="molecule type" value="Genomic_DNA"/>
</dbReference>
<evidence type="ECO:0000256" key="3">
    <source>
        <dbReference type="SAM" id="MobiDB-lite"/>
    </source>
</evidence>